<protein>
    <submittedName>
        <fullName evidence="1">Uncharacterized protein</fullName>
    </submittedName>
</protein>
<dbReference type="EMBL" id="JBITYG010000007">
    <property type="protein sequence ID" value="MFI9103618.1"/>
    <property type="molecule type" value="Genomic_DNA"/>
</dbReference>
<accession>A0ABW8CB17</accession>
<reference evidence="1 2" key="1">
    <citation type="submission" date="2024-10" db="EMBL/GenBank/DDBJ databases">
        <title>The Natural Products Discovery Center: Release of the First 8490 Sequenced Strains for Exploring Actinobacteria Biosynthetic Diversity.</title>
        <authorList>
            <person name="Kalkreuter E."/>
            <person name="Kautsar S.A."/>
            <person name="Yang D."/>
            <person name="Bader C.D."/>
            <person name="Teijaro C.N."/>
            <person name="Fluegel L."/>
            <person name="Davis C.M."/>
            <person name="Simpson J.R."/>
            <person name="Lauterbach L."/>
            <person name="Steele A.D."/>
            <person name="Gui C."/>
            <person name="Meng S."/>
            <person name="Li G."/>
            <person name="Viehrig K."/>
            <person name="Ye F."/>
            <person name="Su P."/>
            <person name="Kiefer A.F."/>
            <person name="Nichols A."/>
            <person name="Cepeda A.J."/>
            <person name="Yan W."/>
            <person name="Fan B."/>
            <person name="Jiang Y."/>
            <person name="Adhikari A."/>
            <person name="Zheng C.-J."/>
            <person name="Schuster L."/>
            <person name="Cowan T.M."/>
            <person name="Smanski M.J."/>
            <person name="Chevrette M.G."/>
            <person name="De Carvalho L.P.S."/>
            <person name="Shen B."/>
        </authorList>
    </citation>
    <scope>NUCLEOTIDE SEQUENCE [LARGE SCALE GENOMIC DNA]</scope>
    <source>
        <strain evidence="1 2">NPDC053399</strain>
    </source>
</reference>
<evidence type="ECO:0000313" key="1">
    <source>
        <dbReference type="EMBL" id="MFI9103618.1"/>
    </source>
</evidence>
<dbReference type="Proteomes" id="UP001614394">
    <property type="component" value="Unassembled WGS sequence"/>
</dbReference>
<proteinExistence type="predicted"/>
<comment type="caution">
    <text evidence="1">The sequence shown here is derived from an EMBL/GenBank/DDBJ whole genome shotgun (WGS) entry which is preliminary data.</text>
</comment>
<sequence length="63" mass="7017">MSNAEVTEHPPIYGRLIEERGDVPAETREAAQQVQRQAVTALDWSDVRRAQQGREARGFPAIG</sequence>
<organism evidence="1 2">
    <name type="scientific">Streptomyces fildesensis</name>
    <dbReference type="NCBI Taxonomy" id="375757"/>
    <lineage>
        <taxon>Bacteria</taxon>
        <taxon>Bacillati</taxon>
        <taxon>Actinomycetota</taxon>
        <taxon>Actinomycetes</taxon>
        <taxon>Kitasatosporales</taxon>
        <taxon>Streptomycetaceae</taxon>
        <taxon>Streptomyces</taxon>
    </lineage>
</organism>
<keyword evidence="2" id="KW-1185">Reference proteome</keyword>
<name>A0ABW8CB17_9ACTN</name>
<gene>
    <name evidence="1" type="ORF">ACIGXA_24130</name>
</gene>
<evidence type="ECO:0000313" key="2">
    <source>
        <dbReference type="Proteomes" id="UP001614394"/>
    </source>
</evidence>
<dbReference type="RefSeq" id="WP_399652911.1">
    <property type="nucleotide sequence ID" value="NZ_JBITYG010000007.1"/>
</dbReference>